<gene>
    <name evidence="1" type="ORF">J437_LFUL016717</name>
</gene>
<organism evidence="1 2">
    <name type="scientific">Ladona fulva</name>
    <name type="common">Scarce chaser dragonfly</name>
    <name type="synonym">Libellula fulva</name>
    <dbReference type="NCBI Taxonomy" id="123851"/>
    <lineage>
        <taxon>Eukaryota</taxon>
        <taxon>Metazoa</taxon>
        <taxon>Ecdysozoa</taxon>
        <taxon>Arthropoda</taxon>
        <taxon>Hexapoda</taxon>
        <taxon>Insecta</taxon>
        <taxon>Pterygota</taxon>
        <taxon>Palaeoptera</taxon>
        <taxon>Odonata</taxon>
        <taxon>Epiprocta</taxon>
        <taxon>Anisoptera</taxon>
        <taxon>Libelluloidea</taxon>
        <taxon>Libellulidae</taxon>
        <taxon>Ladona</taxon>
    </lineage>
</organism>
<proteinExistence type="predicted"/>
<evidence type="ECO:0000313" key="1">
    <source>
        <dbReference type="EMBL" id="KAG8236680.1"/>
    </source>
</evidence>
<feature type="non-terminal residue" evidence="1">
    <location>
        <position position="1"/>
    </location>
</feature>
<comment type="caution">
    <text evidence="1">The sequence shown here is derived from an EMBL/GenBank/DDBJ whole genome shotgun (WGS) entry which is preliminary data.</text>
</comment>
<reference evidence="1" key="2">
    <citation type="submission" date="2017-10" db="EMBL/GenBank/DDBJ databases">
        <title>Ladona fulva Genome sequencing and assembly.</title>
        <authorList>
            <person name="Murali S."/>
            <person name="Richards S."/>
            <person name="Bandaranaike D."/>
            <person name="Bellair M."/>
            <person name="Blankenburg K."/>
            <person name="Chao H."/>
            <person name="Dinh H."/>
            <person name="Doddapaneni H."/>
            <person name="Dugan-Rocha S."/>
            <person name="Elkadiri S."/>
            <person name="Gnanaolivu R."/>
            <person name="Hernandez B."/>
            <person name="Skinner E."/>
            <person name="Javaid M."/>
            <person name="Lee S."/>
            <person name="Li M."/>
            <person name="Ming W."/>
            <person name="Munidasa M."/>
            <person name="Muniz J."/>
            <person name="Nguyen L."/>
            <person name="Hughes D."/>
            <person name="Osuji N."/>
            <person name="Pu L.-L."/>
            <person name="Puazo M."/>
            <person name="Qu C."/>
            <person name="Quiroz J."/>
            <person name="Raj R."/>
            <person name="Weissenberger G."/>
            <person name="Xin Y."/>
            <person name="Zou X."/>
            <person name="Han Y."/>
            <person name="Worley K."/>
            <person name="Muzny D."/>
            <person name="Gibbs R."/>
        </authorList>
    </citation>
    <scope>NUCLEOTIDE SEQUENCE</scope>
    <source>
        <strain evidence="1">Sampled in the wild</strain>
    </source>
</reference>
<dbReference type="AlphaFoldDB" id="A0A8K0KKT8"/>
<reference evidence="1" key="1">
    <citation type="submission" date="2013-04" db="EMBL/GenBank/DDBJ databases">
        <authorList>
            <person name="Qu J."/>
            <person name="Murali S.C."/>
            <person name="Bandaranaike D."/>
            <person name="Bellair M."/>
            <person name="Blankenburg K."/>
            <person name="Chao H."/>
            <person name="Dinh H."/>
            <person name="Doddapaneni H."/>
            <person name="Downs B."/>
            <person name="Dugan-Rocha S."/>
            <person name="Elkadiri S."/>
            <person name="Gnanaolivu R.D."/>
            <person name="Hernandez B."/>
            <person name="Javaid M."/>
            <person name="Jayaseelan J.C."/>
            <person name="Lee S."/>
            <person name="Li M."/>
            <person name="Ming W."/>
            <person name="Munidasa M."/>
            <person name="Muniz J."/>
            <person name="Nguyen L."/>
            <person name="Ongeri F."/>
            <person name="Osuji N."/>
            <person name="Pu L.-L."/>
            <person name="Puazo M."/>
            <person name="Qu C."/>
            <person name="Quiroz J."/>
            <person name="Raj R."/>
            <person name="Weissenberger G."/>
            <person name="Xin Y."/>
            <person name="Zou X."/>
            <person name="Han Y."/>
            <person name="Richards S."/>
            <person name="Worley K."/>
            <person name="Muzny D."/>
            <person name="Gibbs R."/>
        </authorList>
    </citation>
    <scope>NUCLEOTIDE SEQUENCE</scope>
    <source>
        <strain evidence="1">Sampled in the wild</strain>
    </source>
</reference>
<dbReference type="OrthoDB" id="6602337at2759"/>
<accession>A0A8K0KKT8</accession>
<dbReference type="EMBL" id="KZ309060">
    <property type="protein sequence ID" value="KAG8236680.1"/>
    <property type="molecule type" value="Genomic_DNA"/>
</dbReference>
<dbReference type="Proteomes" id="UP000792457">
    <property type="component" value="Unassembled WGS sequence"/>
</dbReference>
<name>A0A8K0KKT8_LADFU</name>
<evidence type="ECO:0000313" key="2">
    <source>
        <dbReference type="Proteomes" id="UP000792457"/>
    </source>
</evidence>
<sequence length="189" mass="22078">MYKLHAFETSLPEKEKFYNQLTDGWISNEDYKHAKNIWESFECRTLGDYSNVYLNSDVMLLYFSRSNALYYTSPGPMHGTILLQVFVAESCSAPRDIVTNNKYKIITLRQNQITSDTTMLIIYMDGPYLDHFCMLISDGEKGHILEVDLEYLQTLHDKHSDLPLCPENKAPPHDKYKKLLTMLEDKENY</sequence>
<protein>
    <submittedName>
        <fullName evidence="1">Uncharacterized protein</fullName>
    </submittedName>
</protein>
<keyword evidence="2" id="KW-1185">Reference proteome</keyword>